<keyword evidence="9" id="KW-1185">Reference proteome</keyword>
<feature type="coiled-coil region" evidence="5">
    <location>
        <begin position="1476"/>
        <end position="1570"/>
    </location>
</feature>
<organism evidence="8 9">
    <name type="scientific">Gouania willdenowi</name>
    <name type="common">Blunt-snouted clingfish</name>
    <name type="synonym">Lepadogaster willdenowi</name>
    <dbReference type="NCBI Taxonomy" id="441366"/>
    <lineage>
        <taxon>Eukaryota</taxon>
        <taxon>Metazoa</taxon>
        <taxon>Chordata</taxon>
        <taxon>Craniata</taxon>
        <taxon>Vertebrata</taxon>
        <taxon>Euteleostomi</taxon>
        <taxon>Actinopterygii</taxon>
        <taxon>Neopterygii</taxon>
        <taxon>Teleostei</taxon>
        <taxon>Neoteleostei</taxon>
        <taxon>Acanthomorphata</taxon>
        <taxon>Ovalentaria</taxon>
        <taxon>Blenniimorphae</taxon>
        <taxon>Blenniiformes</taxon>
        <taxon>Gobiesocoidei</taxon>
        <taxon>Gobiesocidae</taxon>
        <taxon>Gobiesocinae</taxon>
        <taxon>Gouania</taxon>
    </lineage>
</organism>
<feature type="coiled-coil region" evidence="5">
    <location>
        <begin position="255"/>
        <end position="321"/>
    </location>
</feature>
<feature type="region of interest" description="Disordered" evidence="6">
    <location>
        <begin position="2165"/>
        <end position="2195"/>
    </location>
</feature>
<evidence type="ECO:0000313" key="9">
    <source>
        <dbReference type="Proteomes" id="UP000694680"/>
    </source>
</evidence>
<dbReference type="Pfam" id="PF21670">
    <property type="entry name" value="HOOK_N_NuMA"/>
    <property type="match status" value="1"/>
</dbReference>
<dbReference type="CDD" id="cd22224">
    <property type="entry name" value="HkD_NuMA"/>
    <property type="match status" value="1"/>
</dbReference>
<gene>
    <name evidence="8" type="primary">numa1</name>
</gene>
<feature type="coiled-coil region" evidence="5">
    <location>
        <begin position="1596"/>
        <end position="1658"/>
    </location>
</feature>
<protein>
    <recommendedName>
        <fullName evidence="7">Nuclear mitotic apparatus protein 1 N-terminal hook domain-containing protein</fullName>
    </recommendedName>
</protein>
<dbReference type="GO" id="GO:0005737">
    <property type="term" value="C:cytoplasm"/>
    <property type="evidence" value="ECO:0007669"/>
    <property type="project" value="UniProtKB-SubCell"/>
</dbReference>
<name>A0A8C5EQC0_GOUWI</name>
<keyword evidence="4 5" id="KW-0175">Coiled coil</keyword>
<feature type="coiled-coil region" evidence="5">
    <location>
        <begin position="619"/>
        <end position="1365"/>
    </location>
</feature>
<feature type="region of interest" description="Disordered" evidence="6">
    <location>
        <begin position="2211"/>
        <end position="2301"/>
    </location>
</feature>
<evidence type="ECO:0000256" key="3">
    <source>
        <dbReference type="ARBA" id="ARBA00022553"/>
    </source>
</evidence>
<dbReference type="InterPro" id="IPR051841">
    <property type="entry name" value="MT-Golgi_org_protein"/>
</dbReference>
<proteinExistence type="predicted"/>
<dbReference type="GO" id="GO:0000922">
    <property type="term" value="C:spindle pole"/>
    <property type="evidence" value="ECO:0007669"/>
    <property type="project" value="TreeGrafter"/>
</dbReference>
<feature type="region of interest" description="Disordered" evidence="6">
    <location>
        <begin position="1849"/>
        <end position="1896"/>
    </location>
</feature>
<feature type="coiled-coil region" evidence="5">
    <location>
        <begin position="368"/>
        <end position="593"/>
    </location>
</feature>
<evidence type="ECO:0000256" key="1">
    <source>
        <dbReference type="ARBA" id="ARBA00004496"/>
    </source>
</evidence>
<keyword evidence="2" id="KW-0963">Cytoplasm</keyword>
<evidence type="ECO:0000259" key="7">
    <source>
        <dbReference type="Pfam" id="PF21670"/>
    </source>
</evidence>
<dbReference type="PANTHER" id="PTHR18902:SF24">
    <property type="entry name" value="NUCLEAR MITOTIC APPARATUS PROTEIN 1"/>
    <property type="match status" value="1"/>
</dbReference>
<evidence type="ECO:0000256" key="5">
    <source>
        <dbReference type="SAM" id="Coils"/>
    </source>
</evidence>
<feature type="compositionally biased region" description="Polar residues" evidence="6">
    <location>
        <begin position="1866"/>
        <end position="1882"/>
    </location>
</feature>
<evidence type="ECO:0000256" key="4">
    <source>
        <dbReference type="ARBA" id="ARBA00023054"/>
    </source>
</evidence>
<feature type="coiled-coil region" evidence="5">
    <location>
        <begin position="1416"/>
        <end position="1450"/>
    </location>
</feature>
<evidence type="ECO:0000256" key="2">
    <source>
        <dbReference type="ARBA" id="ARBA00022490"/>
    </source>
</evidence>
<dbReference type="GO" id="GO:0008017">
    <property type="term" value="F:microtubule binding"/>
    <property type="evidence" value="ECO:0007669"/>
    <property type="project" value="TreeGrafter"/>
</dbReference>
<dbReference type="OrthoDB" id="2436455at2759"/>
<feature type="compositionally biased region" description="Basic residues" evidence="6">
    <location>
        <begin position="2211"/>
        <end position="2231"/>
    </location>
</feature>
<evidence type="ECO:0000313" key="8">
    <source>
        <dbReference type="Ensembl" id="ENSGWIP00000025213.1"/>
    </source>
</evidence>
<accession>A0A8C5EQC0</accession>
<evidence type="ECO:0000256" key="6">
    <source>
        <dbReference type="SAM" id="MobiDB-lite"/>
    </source>
</evidence>
<reference evidence="8" key="3">
    <citation type="submission" date="2025-09" db="UniProtKB">
        <authorList>
            <consortium name="Ensembl"/>
        </authorList>
    </citation>
    <scope>IDENTIFICATION</scope>
</reference>
<dbReference type="InterPro" id="IPR048724">
    <property type="entry name" value="NuMA_N_HOOK"/>
</dbReference>
<reference evidence="8" key="1">
    <citation type="submission" date="2020-06" db="EMBL/GenBank/DDBJ databases">
        <authorList>
            <consortium name="Wellcome Sanger Institute Data Sharing"/>
        </authorList>
    </citation>
    <scope>NUCLEOTIDE SEQUENCE [LARGE SCALE GENOMIC DNA]</scope>
</reference>
<keyword evidence="3" id="KW-0597">Phosphoprotein</keyword>
<sequence>MTANLGVKALLEWVNSVNLSDREIHIDDFQDGALLLKLVAVLKKQSSLEASNDIEERFRLVAEFVERECRFRTAKGTSLSWDNIKKGINLSIEISKVLLLLLYHDMMNDRCTLMTLDSEVEQELAHLTESFVLESEGNVYLNIGLDHYLARKYLSVCREIFERSETTSTSNVSTISSLSDDSPVFHRAQKVTFVDVETVASSSLSKSPLEDVMNTPKFQVRKLKRQMIVERDYRDNLEKDLATKLALVAKRETYINQLQYRLDKLKEEQSEQEQNSRQQLKELEAKNTILQNRLNEILKENKDLKNTSSLMEHKVDELTDENGSLSSQMRAVCSQLAMFEAEVSRLTETQAITHVEWKNQTSHLQSELTQATAQKELLTEQIQILQGKISYLEDEICKASKEEVGENMGPVIEREMLETEIKCLKNELDQTVCSLGKAEMEIDAKSKQLVQFQEEISQQKELWQNQKLQSEEIIQAKDESLDKLQNDMAEERVVLQQEIHNLQHHLKLAEQQKLEQMTRLQDHITACKQEIERLKEIKQEKEVLLYQTEETVKDLRTKLSAATSLAADKEQQINNLKEQVDMLTDAAIKTKDEIQAKEQTLSNLLVEKSNEQEFFNQKILTLTAQVEDITSSLKAAESEIQQKQDLLTKSQQDNNKQTDALKQQIQLFEEELHKQNSEMQEKNVQLSTLREEMAHQSQLREQEINDLKSQLQNLKNSFRDVENQAVAKQTQFALQQEENAQEKALLQEKLSTSTEQLRSMTEEIQTREEQINLLKSESEKEAEQLHKQIQDLLNQVESLNLSFESANENLQSKESLFAEQQLKSTQHLEELQTQMVTSQEEVKRLNAELLTKEEQLAVFQINSSKHSELLQQELASLKEQRKSLSELLDIAKDHVKAKEELLVKQEQDGILKIEELKKAKVMLEQEMNSMKQDIQNKQDKIDNLKRESCQESEIFQTEIQNLRDQIQQLNQSLNSATHHLKVKGDLLVQKELEISQQKDKVQNSVETSAKEIESLKKQIQAKESELLGLRKENAGHSNILEQEITTLKLQLENTRDSLTKAEEKVQSQMDILSEQEREHALGRDILQQQLIASEDTVKCLNERIQAKENQINMLNCQHSEEAEEMRQTIQKCKNQVECLDLSLKKAEENLQSKESLFAEQQLKYTQDVEELRAQMQRSQEKVQKLNAEIEVKDEQLVRLKTDTSTHSFTVQKELENLTEQIKTMDTSLEVAMDQLKAKDDLIAQLKQNTTSKLEGLEVQVNHLTREIQTKEEEVECLKQESCRMSETLQADVRTLEDQVQAVKESLKTATEQCHAKDILLAQKEKEIAQGKDAVQNIMNTSEKEIQSLKEQMKVKEEEHLTLQKDSSLHSNSLEQEIVTLKFQLSQTSDLLIKSEENTQTHLGILNKREQSNTCERNGLLQQLTDSEEEVNKIKVEIRTKEEQMAQLKTESSEQLGLLNREIVVFRTQVETLESSLREAEQVIKTKADLMSQLQEENNQTLQILQDKAQQVVFLQEELNSRDQISNTQGELLQKAQLKADINEKLLAEVKEETSKKTDSLQKDILMLKKEVETLSLKLLAEQQNYLKNQQESSRTINLLQLQLAAAEADVEKQKETQVEKAKLQDAALREKDALFQEKEALLSRILQAEKTVEVLEKRIEDVCFEKERLAQAHQAKERENIATRKLESVLLQEVEMLKVEKEKLLKEKADKIVRTEMEFHEKLSAKSEAADHYKTQMENAVSHYNNKKQLLQKSQEEFDKLKHSFEVKEREIKAFVMEKQLLQLDLDKAQANEKALLTKVTSLEAQLAFADRSLRAQNRIPSDGSTAASSFYFEVPVTDSTCTKAEVKRSMSEDSLSQSSLDDSLNTTRKLSAPDESSTPLVRSSERLAAKRSAQRTESLETLYFTPINTRQVNRTGAEMRIGLDSTLKNPTSSVKRRRTTQINITMTKKTPSAGEDETFYSLASARSQPNLSSAHSVRPVPLELCTTPARQSSGGSDQLIGLPGYRRSTIHSQTASTFSVGAENEPDGGPEDWLRIAELQARNKAVLPHLKSSYPLECETGRSSAFIFTDEELRMGDPSDTIRRASMMPGQLQDSLLSHRQSLMLGQTGAAAGTRSHRYSLMPGQLPSKTIGFSQLTSPKDAKRTSAALYFYPTSPEVNKTKASCFPRPLTPKNKNVNSGPYHLQQALSPAKRRESTMFVIDNTPNKSYLKKGLSKLRSSTRKSPGKSSKKSPVQPSERQYQENAPNGKPRAGGGRVARSTKSPQVASKGLKKSPQTTSRAAKSPGLTASARKMMRRMKV</sequence>
<dbReference type="GO" id="GO:0005813">
    <property type="term" value="C:centrosome"/>
    <property type="evidence" value="ECO:0007669"/>
    <property type="project" value="TreeGrafter"/>
</dbReference>
<feature type="coiled-coil region" evidence="5">
    <location>
        <begin position="1737"/>
        <end position="1806"/>
    </location>
</feature>
<dbReference type="GO" id="GO:0005876">
    <property type="term" value="C:spindle microtubule"/>
    <property type="evidence" value="ECO:0007669"/>
    <property type="project" value="TreeGrafter"/>
</dbReference>
<feature type="domain" description="Nuclear mitotic apparatus protein 1 N-terminal hook" evidence="7">
    <location>
        <begin position="5"/>
        <end position="152"/>
    </location>
</feature>
<reference evidence="8" key="2">
    <citation type="submission" date="2025-08" db="UniProtKB">
        <authorList>
            <consortium name="Ensembl"/>
        </authorList>
    </citation>
    <scope>IDENTIFICATION</scope>
</reference>
<dbReference type="Ensembl" id="ENSGWIT00000027563.1">
    <property type="protein sequence ID" value="ENSGWIP00000025213.1"/>
    <property type="gene ID" value="ENSGWIG00000013326.1"/>
</dbReference>
<dbReference type="PANTHER" id="PTHR18902">
    <property type="entry name" value="NUCLEAR MITOTIC APPARATUS PROTEIN 1-RELATED"/>
    <property type="match status" value="1"/>
</dbReference>
<dbReference type="GO" id="GO:0000132">
    <property type="term" value="P:establishment of mitotic spindle orientation"/>
    <property type="evidence" value="ECO:0007669"/>
    <property type="project" value="TreeGrafter"/>
</dbReference>
<comment type="subcellular location">
    <subcellularLocation>
        <location evidence="1">Cytoplasm</location>
    </subcellularLocation>
</comment>
<feature type="compositionally biased region" description="Low complexity" evidence="6">
    <location>
        <begin position="1853"/>
        <end position="1865"/>
    </location>
</feature>
<dbReference type="Proteomes" id="UP000694680">
    <property type="component" value="Chromosome 13"/>
</dbReference>